<dbReference type="RefSeq" id="XP_001875746.1">
    <property type="nucleotide sequence ID" value="XM_001875711.1"/>
</dbReference>
<gene>
    <name evidence="1" type="ORF">LACBIDRAFT_308898</name>
</gene>
<dbReference type="Proteomes" id="UP000001194">
    <property type="component" value="Unassembled WGS sequence"/>
</dbReference>
<sequence>MGLQHAGEIIRVNFGHEPLKFDIASHVQRQRNAIWKTTLSDEQSNRVLDKLVLTYLVVRAFQKQAWQMSPIKPFSSPKGG</sequence>
<dbReference type="OrthoDB" id="25503at2759"/>
<organism evidence="2">
    <name type="scientific">Laccaria bicolor (strain S238N-H82 / ATCC MYA-4686)</name>
    <name type="common">Bicoloured deceiver</name>
    <name type="synonym">Laccaria laccata var. bicolor</name>
    <dbReference type="NCBI Taxonomy" id="486041"/>
    <lineage>
        <taxon>Eukaryota</taxon>
        <taxon>Fungi</taxon>
        <taxon>Dikarya</taxon>
        <taxon>Basidiomycota</taxon>
        <taxon>Agaricomycotina</taxon>
        <taxon>Agaricomycetes</taxon>
        <taxon>Agaricomycetidae</taxon>
        <taxon>Agaricales</taxon>
        <taxon>Agaricineae</taxon>
        <taxon>Hydnangiaceae</taxon>
        <taxon>Laccaria</taxon>
    </lineage>
</organism>
<keyword evidence="2" id="KW-1185">Reference proteome</keyword>
<dbReference type="KEGG" id="lbc:LACBIDRAFT_308898"/>
<protein>
    <submittedName>
        <fullName evidence="1">Predicted protein</fullName>
    </submittedName>
</protein>
<proteinExistence type="predicted"/>
<dbReference type="GeneID" id="6071720"/>
<accession>B0CV11</accession>
<dbReference type="HOGENOM" id="CLU_2590158_0_0_1"/>
<dbReference type="InParanoid" id="B0CV11"/>
<evidence type="ECO:0000313" key="2">
    <source>
        <dbReference type="Proteomes" id="UP000001194"/>
    </source>
</evidence>
<evidence type="ECO:0000313" key="1">
    <source>
        <dbReference type="EMBL" id="EDR13248.1"/>
    </source>
</evidence>
<dbReference type="EMBL" id="DS547093">
    <property type="protein sequence ID" value="EDR13248.1"/>
    <property type="molecule type" value="Genomic_DNA"/>
</dbReference>
<dbReference type="AlphaFoldDB" id="B0CV11"/>
<name>B0CV11_LACBS</name>
<dbReference type="STRING" id="486041.B0CV11"/>
<reference evidence="1 2" key="1">
    <citation type="journal article" date="2008" name="Nature">
        <title>The genome of Laccaria bicolor provides insights into mycorrhizal symbiosis.</title>
        <authorList>
            <person name="Martin F."/>
            <person name="Aerts A."/>
            <person name="Ahren D."/>
            <person name="Brun A."/>
            <person name="Danchin E.G.J."/>
            <person name="Duchaussoy F."/>
            <person name="Gibon J."/>
            <person name="Kohler A."/>
            <person name="Lindquist E."/>
            <person name="Pereda V."/>
            <person name="Salamov A."/>
            <person name="Shapiro H.J."/>
            <person name="Wuyts J."/>
            <person name="Blaudez D."/>
            <person name="Buee M."/>
            <person name="Brokstein P."/>
            <person name="Canbaeck B."/>
            <person name="Cohen D."/>
            <person name="Courty P.E."/>
            <person name="Coutinho P.M."/>
            <person name="Delaruelle C."/>
            <person name="Detter J.C."/>
            <person name="Deveau A."/>
            <person name="DiFazio S."/>
            <person name="Duplessis S."/>
            <person name="Fraissinet-Tachet L."/>
            <person name="Lucic E."/>
            <person name="Frey-Klett P."/>
            <person name="Fourrey C."/>
            <person name="Feussner I."/>
            <person name="Gay G."/>
            <person name="Grimwood J."/>
            <person name="Hoegger P.J."/>
            <person name="Jain P."/>
            <person name="Kilaru S."/>
            <person name="Labbe J."/>
            <person name="Lin Y.C."/>
            <person name="Legue V."/>
            <person name="Le Tacon F."/>
            <person name="Marmeisse R."/>
            <person name="Melayah D."/>
            <person name="Montanini B."/>
            <person name="Muratet M."/>
            <person name="Nehls U."/>
            <person name="Niculita-Hirzel H."/>
            <person name="Oudot-Le Secq M.P."/>
            <person name="Peter M."/>
            <person name="Quesneville H."/>
            <person name="Rajashekar B."/>
            <person name="Reich M."/>
            <person name="Rouhier N."/>
            <person name="Schmutz J."/>
            <person name="Yin T."/>
            <person name="Chalot M."/>
            <person name="Henrissat B."/>
            <person name="Kuees U."/>
            <person name="Lucas S."/>
            <person name="Van de Peer Y."/>
            <person name="Podila G.K."/>
            <person name="Polle A."/>
            <person name="Pukkila P.J."/>
            <person name="Richardson P.M."/>
            <person name="Rouze P."/>
            <person name="Sanders I.R."/>
            <person name="Stajich J.E."/>
            <person name="Tunlid A."/>
            <person name="Tuskan G."/>
            <person name="Grigoriev I.V."/>
        </authorList>
    </citation>
    <scope>NUCLEOTIDE SEQUENCE [LARGE SCALE GENOMIC DNA]</scope>
    <source>
        <strain evidence="2">S238N-H82 / ATCC MYA-4686</strain>
    </source>
</reference>